<accession>A0A7X8YFJ2</accession>
<reference evidence="2 3" key="1">
    <citation type="submission" date="2020-04" db="EMBL/GenBank/DDBJ databases">
        <title>Vibrio sp. SM6, a novel species isolated from seawater.</title>
        <authorList>
            <person name="Wang X."/>
        </authorList>
    </citation>
    <scope>NUCLEOTIDE SEQUENCE [LARGE SCALE GENOMIC DNA]</scope>
    <source>
        <strain evidence="2 3">SM6</strain>
    </source>
</reference>
<evidence type="ECO:0000313" key="3">
    <source>
        <dbReference type="Proteomes" id="UP000535589"/>
    </source>
</evidence>
<evidence type="ECO:0000313" key="2">
    <source>
        <dbReference type="EMBL" id="NLS11560.1"/>
    </source>
</evidence>
<organism evidence="2 3">
    <name type="scientific">Vibrio agarilyticus</name>
    <dbReference type="NCBI Taxonomy" id="2726741"/>
    <lineage>
        <taxon>Bacteria</taxon>
        <taxon>Pseudomonadati</taxon>
        <taxon>Pseudomonadota</taxon>
        <taxon>Gammaproteobacteria</taxon>
        <taxon>Vibrionales</taxon>
        <taxon>Vibrionaceae</taxon>
        <taxon>Vibrio</taxon>
    </lineage>
</organism>
<proteinExistence type="predicted"/>
<dbReference type="Gene3D" id="3.40.50.1820">
    <property type="entry name" value="alpha/beta hydrolase"/>
    <property type="match status" value="1"/>
</dbReference>
<name>A0A7X8YFJ2_9VIBR</name>
<dbReference type="Proteomes" id="UP000535589">
    <property type="component" value="Unassembled WGS sequence"/>
</dbReference>
<sequence length="287" mass="32230">MLPLPFSLMHIQSLAALTINKNEPTVGTVLFVHGWLDNAASFISVMSQLNRCLPDWQLIALDLPGHGQSQHKSSDHFYPFHDYIDDLHQVIRNLSPNPLVLVGHSLGGLLAACYSASFPERIAALMQIEAYRPLHEPASEAKSRLRQGILSRQRIRNKPQRYFATREDAIARRAHVNQLPPELIAPIVERDLIQEAAGWRWRHDRALHAQSLYRMDEMQANLWVDAITCPHTVVLGEQGFSQLRQTVALATRPKVVTVAGGHHCHLQSPIEVAQQIVGIVNKINTCC</sequence>
<dbReference type="SUPFAM" id="SSF53474">
    <property type="entry name" value="alpha/beta-Hydrolases"/>
    <property type="match status" value="1"/>
</dbReference>
<dbReference type="GO" id="GO:0016020">
    <property type="term" value="C:membrane"/>
    <property type="evidence" value="ECO:0007669"/>
    <property type="project" value="TreeGrafter"/>
</dbReference>
<protein>
    <submittedName>
        <fullName evidence="2">Alpha/beta hydrolase</fullName>
    </submittedName>
</protein>
<gene>
    <name evidence="2" type="ORF">HGP28_01480</name>
</gene>
<dbReference type="PRINTS" id="PR00412">
    <property type="entry name" value="EPOXHYDRLASE"/>
</dbReference>
<dbReference type="InterPro" id="IPR050266">
    <property type="entry name" value="AB_hydrolase_sf"/>
</dbReference>
<dbReference type="InterPro" id="IPR000073">
    <property type="entry name" value="AB_hydrolase_1"/>
</dbReference>
<dbReference type="InterPro" id="IPR029058">
    <property type="entry name" value="AB_hydrolase_fold"/>
</dbReference>
<keyword evidence="2" id="KW-0378">Hydrolase</keyword>
<dbReference type="GO" id="GO:0016787">
    <property type="term" value="F:hydrolase activity"/>
    <property type="evidence" value="ECO:0007669"/>
    <property type="project" value="UniProtKB-KW"/>
</dbReference>
<comment type="caution">
    <text evidence="2">The sequence shown here is derived from an EMBL/GenBank/DDBJ whole genome shotgun (WGS) entry which is preliminary data.</text>
</comment>
<keyword evidence="3" id="KW-1185">Reference proteome</keyword>
<dbReference type="EMBL" id="JABAIK010000001">
    <property type="protein sequence ID" value="NLS11560.1"/>
    <property type="molecule type" value="Genomic_DNA"/>
</dbReference>
<evidence type="ECO:0000259" key="1">
    <source>
        <dbReference type="Pfam" id="PF00561"/>
    </source>
</evidence>
<dbReference type="PRINTS" id="PR00111">
    <property type="entry name" value="ABHYDROLASE"/>
</dbReference>
<dbReference type="PANTHER" id="PTHR43798">
    <property type="entry name" value="MONOACYLGLYCEROL LIPASE"/>
    <property type="match status" value="1"/>
</dbReference>
<dbReference type="AlphaFoldDB" id="A0A7X8YFJ2"/>
<dbReference type="InterPro" id="IPR000639">
    <property type="entry name" value="Epox_hydrolase-like"/>
</dbReference>
<dbReference type="PANTHER" id="PTHR43798:SF33">
    <property type="entry name" value="HYDROLASE, PUTATIVE (AFU_ORTHOLOGUE AFUA_2G14860)-RELATED"/>
    <property type="match status" value="1"/>
</dbReference>
<feature type="domain" description="AB hydrolase-1" evidence="1">
    <location>
        <begin position="28"/>
        <end position="236"/>
    </location>
</feature>
<dbReference type="Pfam" id="PF00561">
    <property type="entry name" value="Abhydrolase_1"/>
    <property type="match status" value="1"/>
</dbReference>